<evidence type="ECO:0000313" key="2">
    <source>
        <dbReference type="Proteomes" id="UP001176940"/>
    </source>
</evidence>
<accession>A0ABN9KU92</accession>
<keyword evidence="2" id="KW-1185">Reference proteome</keyword>
<gene>
    <name evidence="1" type="ORF">RIMI_LOCUS2233618</name>
</gene>
<dbReference type="Gene3D" id="2.30.30.850">
    <property type="match status" value="1"/>
</dbReference>
<evidence type="ECO:0000313" key="1">
    <source>
        <dbReference type="EMBL" id="CAJ0924282.1"/>
    </source>
</evidence>
<dbReference type="Proteomes" id="UP001176940">
    <property type="component" value="Unassembled WGS sequence"/>
</dbReference>
<name>A0ABN9KU92_9NEOB</name>
<reference evidence="1" key="1">
    <citation type="submission" date="2023-07" db="EMBL/GenBank/DDBJ databases">
        <authorList>
            <person name="Stuckert A."/>
        </authorList>
    </citation>
    <scope>NUCLEOTIDE SEQUENCE</scope>
</reference>
<sequence length="99" mass="11432">MILLPDTDSRYRKNIGTRYRNSDTANIGRYPILAVSECSTLNMILCPLISRFSIRYALLEARRLLVKKFVRRTLDPRFDGPFQVLLMTPTSVKLEGRPT</sequence>
<organism evidence="1 2">
    <name type="scientific">Ranitomeya imitator</name>
    <name type="common">mimic poison frog</name>
    <dbReference type="NCBI Taxonomy" id="111125"/>
    <lineage>
        <taxon>Eukaryota</taxon>
        <taxon>Metazoa</taxon>
        <taxon>Chordata</taxon>
        <taxon>Craniata</taxon>
        <taxon>Vertebrata</taxon>
        <taxon>Euteleostomi</taxon>
        <taxon>Amphibia</taxon>
        <taxon>Batrachia</taxon>
        <taxon>Anura</taxon>
        <taxon>Neobatrachia</taxon>
        <taxon>Hyloidea</taxon>
        <taxon>Dendrobatidae</taxon>
        <taxon>Dendrobatinae</taxon>
        <taxon>Ranitomeya</taxon>
    </lineage>
</organism>
<proteinExistence type="predicted"/>
<dbReference type="EMBL" id="CAUEEQ010003075">
    <property type="protein sequence ID" value="CAJ0924282.1"/>
    <property type="molecule type" value="Genomic_DNA"/>
</dbReference>
<comment type="caution">
    <text evidence="1">The sequence shown here is derived from an EMBL/GenBank/DDBJ whole genome shotgun (WGS) entry which is preliminary data.</text>
</comment>
<protein>
    <submittedName>
        <fullName evidence="1">Uncharacterized protein</fullName>
    </submittedName>
</protein>